<dbReference type="InterPro" id="IPR023410">
    <property type="entry name" value="14-3-3_domain"/>
</dbReference>
<dbReference type="PANTHER" id="PTHR48446">
    <property type="entry name" value="DNA-DIRECTED RNA POLYMERASE SUBUNIT BETA' N-TERMINAL SECTION"/>
    <property type="match status" value="1"/>
</dbReference>
<reference evidence="10" key="1">
    <citation type="submission" date="2022-04" db="EMBL/GenBank/DDBJ databases">
        <title>A functionally conserved STORR gene fusion in Papaver species that diverged 16.8 million years ago.</title>
        <authorList>
            <person name="Catania T."/>
        </authorList>
    </citation>
    <scope>NUCLEOTIDE SEQUENCE</scope>
    <source>
        <strain evidence="10">S-188037</strain>
    </source>
</reference>
<keyword evidence="11" id="KW-1185">Reference proteome</keyword>
<evidence type="ECO:0000313" key="11">
    <source>
        <dbReference type="Proteomes" id="UP001202328"/>
    </source>
</evidence>
<proteinExistence type="inferred from homology"/>
<feature type="domain" description="14-3-3" evidence="9">
    <location>
        <begin position="80"/>
        <end position="128"/>
    </location>
</feature>
<dbReference type="Pfam" id="PF00244">
    <property type="entry name" value="14-3-3"/>
    <property type="match status" value="1"/>
</dbReference>
<dbReference type="InterPro" id="IPR042102">
    <property type="entry name" value="RNA_pol_Rpb1_3_sf"/>
</dbReference>
<evidence type="ECO:0000256" key="4">
    <source>
        <dbReference type="ARBA" id="ARBA00022679"/>
    </source>
</evidence>
<evidence type="ECO:0000256" key="5">
    <source>
        <dbReference type="ARBA" id="ARBA00022695"/>
    </source>
</evidence>
<dbReference type="InterPro" id="IPR000308">
    <property type="entry name" value="14-3-3"/>
</dbReference>
<organism evidence="10 11">
    <name type="scientific">Papaver atlanticum</name>
    <dbReference type="NCBI Taxonomy" id="357466"/>
    <lineage>
        <taxon>Eukaryota</taxon>
        <taxon>Viridiplantae</taxon>
        <taxon>Streptophyta</taxon>
        <taxon>Embryophyta</taxon>
        <taxon>Tracheophyta</taxon>
        <taxon>Spermatophyta</taxon>
        <taxon>Magnoliopsida</taxon>
        <taxon>Ranunculales</taxon>
        <taxon>Papaveraceae</taxon>
        <taxon>Papaveroideae</taxon>
        <taxon>Papaver</taxon>
    </lineage>
</organism>
<evidence type="ECO:0000256" key="2">
    <source>
        <dbReference type="ARBA" id="ARBA00012418"/>
    </source>
</evidence>
<evidence type="ECO:0000256" key="6">
    <source>
        <dbReference type="ARBA" id="ARBA00022723"/>
    </source>
</evidence>
<evidence type="ECO:0000256" key="1">
    <source>
        <dbReference type="ARBA" id="ARBA00006141"/>
    </source>
</evidence>
<dbReference type="AlphaFoldDB" id="A0AAD4S7T2"/>
<dbReference type="InterPro" id="IPR036815">
    <property type="entry name" value="14-3-3_dom_sf"/>
</dbReference>
<evidence type="ECO:0000256" key="7">
    <source>
        <dbReference type="ARBA" id="ARBA00022833"/>
    </source>
</evidence>
<dbReference type="Gene3D" id="1.20.190.20">
    <property type="entry name" value="14-3-3 domain"/>
    <property type="match status" value="1"/>
</dbReference>
<keyword evidence="4" id="KW-0808">Transferase</keyword>
<dbReference type="GO" id="GO:0000428">
    <property type="term" value="C:DNA-directed RNA polymerase complex"/>
    <property type="evidence" value="ECO:0007669"/>
    <property type="project" value="UniProtKB-KW"/>
</dbReference>
<name>A0AAD4S7T2_9MAGN</name>
<dbReference type="SUPFAM" id="SSF48445">
    <property type="entry name" value="14-3-3 protein"/>
    <property type="match status" value="1"/>
</dbReference>
<keyword evidence="3" id="KW-0240">DNA-directed RNA polymerase</keyword>
<dbReference type="InterPro" id="IPR015700">
    <property type="entry name" value="RPC1"/>
</dbReference>
<protein>
    <recommendedName>
        <fullName evidence="2">DNA-directed RNA polymerase</fullName>
        <ecNumber evidence="2">2.7.7.6</ecNumber>
    </recommendedName>
</protein>
<gene>
    <name evidence="10" type="ORF">MKW98_015065</name>
</gene>
<keyword evidence="6" id="KW-0479">Metal-binding</keyword>
<dbReference type="SUPFAM" id="SSF64484">
    <property type="entry name" value="beta and beta-prime subunits of DNA dependent RNA-polymerase"/>
    <property type="match status" value="1"/>
</dbReference>
<dbReference type="EMBL" id="JAJJMB010013076">
    <property type="protein sequence ID" value="KAI3871165.1"/>
    <property type="molecule type" value="Genomic_DNA"/>
</dbReference>
<dbReference type="PANTHER" id="PTHR48446:SF1">
    <property type="entry name" value="DNA-DIRECTED RNA POLYMERASE SUBUNIT BETA' N-TERMINAL SECTION"/>
    <property type="match status" value="1"/>
</dbReference>
<evidence type="ECO:0000256" key="3">
    <source>
        <dbReference type="ARBA" id="ARBA00022478"/>
    </source>
</evidence>
<comment type="caution">
    <text evidence="10">The sequence shown here is derived from an EMBL/GenBank/DDBJ whole genome shotgun (WGS) entry which is preliminary data.</text>
</comment>
<evidence type="ECO:0000259" key="9">
    <source>
        <dbReference type="Pfam" id="PF00244"/>
    </source>
</evidence>
<sequence>MRVYKSELICGKFGKATVGNDGHIFALLKDYNAHVAACMNLLAKLSAHWIGNHGFSIGIDDIQPGKSLSKDIQDSIKKEKQINDALDIAFAELNPTHPIRLGLALNFSVFYYEFLNSPDHACTLAKQVRFLIYNYFSECL</sequence>
<dbReference type="EC" id="2.7.7.6" evidence="2"/>
<dbReference type="GO" id="GO:0046872">
    <property type="term" value="F:metal ion binding"/>
    <property type="evidence" value="ECO:0007669"/>
    <property type="project" value="UniProtKB-KW"/>
</dbReference>
<evidence type="ECO:0000256" key="8">
    <source>
        <dbReference type="ARBA" id="ARBA00023163"/>
    </source>
</evidence>
<accession>A0AAD4S7T2</accession>
<dbReference type="Proteomes" id="UP001202328">
    <property type="component" value="Unassembled WGS sequence"/>
</dbReference>
<keyword evidence="8" id="KW-0804">Transcription</keyword>
<comment type="similarity">
    <text evidence="1">Belongs to the 14-3-3 family.</text>
</comment>
<evidence type="ECO:0000313" key="10">
    <source>
        <dbReference type="EMBL" id="KAI3871165.1"/>
    </source>
</evidence>
<keyword evidence="5" id="KW-0548">Nucleotidyltransferase</keyword>
<keyword evidence="7" id="KW-0862">Zinc</keyword>
<dbReference type="Gene3D" id="1.10.274.100">
    <property type="entry name" value="RNA polymerase Rpb1, domain 3"/>
    <property type="match status" value="1"/>
</dbReference>
<dbReference type="GO" id="GO:0003899">
    <property type="term" value="F:DNA-directed RNA polymerase activity"/>
    <property type="evidence" value="ECO:0007669"/>
    <property type="project" value="UniProtKB-EC"/>
</dbReference>
<dbReference type="PRINTS" id="PR00305">
    <property type="entry name" value="1433ZETA"/>
</dbReference>